<name>A0A0E9W7B9_ANGAN</name>
<reference evidence="1" key="2">
    <citation type="journal article" date="2015" name="Fish Shellfish Immunol.">
        <title>Early steps in the European eel (Anguilla anguilla)-Vibrio vulnificus interaction in the gills: Role of the RtxA13 toxin.</title>
        <authorList>
            <person name="Callol A."/>
            <person name="Pajuelo D."/>
            <person name="Ebbesson L."/>
            <person name="Teles M."/>
            <person name="MacKenzie S."/>
            <person name="Amaro C."/>
        </authorList>
    </citation>
    <scope>NUCLEOTIDE SEQUENCE</scope>
</reference>
<dbReference type="EMBL" id="GBXM01023209">
    <property type="protein sequence ID" value="JAH85368.1"/>
    <property type="molecule type" value="Transcribed_RNA"/>
</dbReference>
<sequence length="41" mass="4584">MVRVLENRGAGFPTCSHLSSVLYFCKINLMGFELKTYISSA</sequence>
<protein>
    <submittedName>
        <fullName evidence="1">Uncharacterized protein</fullName>
    </submittedName>
</protein>
<proteinExistence type="predicted"/>
<dbReference type="AlphaFoldDB" id="A0A0E9W7B9"/>
<accession>A0A0E9W7B9</accession>
<evidence type="ECO:0000313" key="1">
    <source>
        <dbReference type="EMBL" id="JAH85368.1"/>
    </source>
</evidence>
<organism evidence="1">
    <name type="scientific">Anguilla anguilla</name>
    <name type="common">European freshwater eel</name>
    <name type="synonym">Muraena anguilla</name>
    <dbReference type="NCBI Taxonomy" id="7936"/>
    <lineage>
        <taxon>Eukaryota</taxon>
        <taxon>Metazoa</taxon>
        <taxon>Chordata</taxon>
        <taxon>Craniata</taxon>
        <taxon>Vertebrata</taxon>
        <taxon>Euteleostomi</taxon>
        <taxon>Actinopterygii</taxon>
        <taxon>Neopterygii</taxon>
        <taxon>Teleostei</taxon>
        <taxon>Anguilliformes</taxon>
        <taxon>Anguillidae</taxon>
        <taxon>Anguilla</taxon>
    </lineage>
</organism>
<reference evidence="1" key="1">
    <citation type="submission" date="2014-11" db="EMBL/GenBank/DDBJ databases">
        <authorList>
            <person name="Amaro Gonzalez C."/>
        </authorList>
    </citation>
    <scope>NUCLEOTIDE SEQUENCE</scope>
</reference>